<evidence type="ECO:0000313" key="1">
    <source>
        <dbReference type="EMBL" id="KAG0442186.1"/>
    </source>
</evidence>
<name>A0AC60QV75_IXOPE</name>
<gene>
    <name evidence="1" type="ORF">HPB47_015761</name>
</gene>
<evidence type="ECO:0000313" key="2">
    <source>
        <dbReference type="Proteomes" id="UP000805193"/>
    </source>
</evidence>
<dbReference type="EMBL" id="JABSTQ010004434">
    <property type="protein sequence ID" value="KAG0442186.1"/>
    <property type="molecule type" value="Genomic_DNA"/>
</dbReference>
<sequence>PTDQPTVTPALDLDTGDDEEFSNTMEFFPEPSVSSENSSARDRMTTCWRSANNMVKGGKSHPGPAIPVRLCPFPLRLLVAVRGSSQSSTDRLAVMPPVTSPWLQLALLFEAKEVKDNGCIILKCLLCMPKLKKISTSATSYSNFKKHMKGPWAPDSFNVSTGEVRIHFEALPEFAFLLAIPPTFASVIGRYDLMLSIVGGSQQTPLFLSFPAMWRCSPATHRPN</sequence>
<feature type="non-terminal residue" evidence="1">
    <location>
        <position position="1"/>
    </location>
</feature>
<comment type="caution">
    <text evidence="1">The sequence shown here is derived from an EMBL/GenBank/DDBJ whole genome shotgun (WGS) entry which is preliminary data.</text>
</comment>
<protein>
    <submittedName>
        <fullName evidence="1">Uncharacterized protein</fullName>
    </submittedName>
</protein>
<accession>A0AC60QV75</accession>
<dbReference type="Proteomes" id="UP000805193">
    <property type="component" value="Unassembled WGS sequence"/>
</dbReference>
<organism evidence="1 2">
    <name type="scientific">Ixodes persulcatus</name>
    <name type="common">Taiga tick</name>
    <dbReference type="NCBI Taxonomy" id="34615"/>
    <lineage>
        <taxon>Eukaryota</taxon>
        <taxon>Metazoa</taxon>
        <taxon>Ecdysozoa</taxon>
        <taxon>Arthropoda</taxon>
        <taxon>Chelicerata</taxon>
        <taxon>Arachnida</taxon>
        <taxon>Acari</taxon>
        <taxon>Parasitiformes</taxon>
        <taxon>Ixodida</taxon>
        <taxon>Ixodoidea</taxon>
        <taxon>Ixodidae</taxon>
        <taxon>Ixodinae</taxon>
        <taxon>Ixodes</taxon>
    </lineage>
</organism>
<keyword evidence="2" id="KW-1185">Reference proteome</keyword>
<reference evidence="1 2" key="1">
    <citation type="journal article" date="2020" name="Cell">
        <title>Large-Scale Comparative Analyses of Tick Genomes Elucidate Their Genetic Diversity and Vector Capacities.</title>
        <authorList>
            <consortium name="Tick Genome and Microbiome Consortium (TIGMIC)"/>
            <person name="Jia N."/>
            <person name="Wang J."/>
            <person name="Shi W."/>
            <person name="Du L."/>
            <person name="Sun Y."/>
            <person name="Zhan W."/>
            <person name="Jiang J.F."/>
            <person name="Wang Q."/>
            <person name="Zhang B."/>
            <person name="Ji P."/>
            <person name="Bell-Sakyi L."/>
            <person name="Cui X.M."/>
            <person name="Yuan T.T."/>
            <person name="Jiang B.G."/>
            <person name="Yang W.F."/>
            <person name="Lam T.T."/>
            <person name="Chang Q.C."/>
            <person name="Ding S.J."/>
            <person name="Wang X.J."/>
            <person name="Zhu J.G."/>
            <person name="Ruan X.D."/>
            <person name="Zhao L."/>
            <person name="Wei J.T."/>
            <person name="Ye R.Z."/>
            <person name="Que T.C."/>
            <person name="Du C.H."/>
            <person name="Zhou Y.H."/>
            <person name="Cheng J.X."/>
            <person name="Dai P.F."/>
            <person name="Guo W.B."/>
            <person name="Han X.H."/>
            <person name="Huang E.J."/>
            <person name="Li L.F."/>
            <person name="Wei W."/>
            <person name="Gao Y.C."/>
            <person name="Liu J.Z."/>
            <person name="Shao H.Z."/>
            <person name="Wang X."/>
            <person name="Wang C.C."/>
            <person name="Yang T.C."/>
            <person name="Huo Q.B."/>
            <person name="Li W."/>
            <person name="Chen H.Y."/>
            <person name="Chen S.E."/>
            <person name="Zhou L.G."/>
            <person name="Ni X.B."/>
            <person name="Tian J.H."/>
            <person name="Sheng Y."/>
            <person name="Liu T."/>
            <person name="Pan Y.S."/>
            <person name="Xia L.Y."/>
            <person name="Li J."/>
            <person name="Zhao F."/>
            <person name="Cao W.C."/>
        </authorList>
    </citation>
    <scope>NUCLEOTIDE SEQUENCE [LARGE SCALE GENOMIC DNA]</scope>
    <source>
        <strain evidence="1">Iper-2018</strain>
    </source>
</reference>
<proteinExistence type="predicted"/>
<feature type="non-terminal residue" evidence="1">
    <location>
        <position position="224"/>
    </location>
</feature>